<sequence length="186" mass="22056">MDADEISPFIEGEQIDLLPFNSEHVDIYAKWLNLSKVRMYARNILPRNPEEIKKWLEPTESRVKKDINFEIWHKKDKKLIGECGVNEINWYNMKAFLGIVIGESEYWGQNLCTETINLLVEYAFNELNLNKLYADIFSPNEGSYKCVEKNGFTREAIFKKDMFIEGEFLDTYCYSLLKEDWLKKKK</sequence>
<accession>A0A0F9N4X8</accession>
<dbReference type="PROSITE" id="PS51186">
    <property type="entry name" value="GNAT"/>
    <property type="match status" value="1"/>
</dbReference>
<feature type="domain" description="N-acetyltransferase" evidence="1">
    <location>
        <begin position="15"/>
        <end position="179"/>
    </location>
</feature>
<dbReference type="SUPFAM" id="SSF55729">
    <property type="entry name" value="Acyl-CoA N-acyltransferases (Nat)"/>
    <property type="match status" value="1"/>
</dbReference>
<dbReference type="Pfam" id="PF13302">
    <property type="entry name" value="Acetyltransf_3"/>
    <property type="match status" value="1"/>
</dbReference>
<dbReference type="PANTHER" id="PTHR43441">
    <property type="entry name" value="RIBOSOMAL-PROTEIN-SERINE ACETYLTRANSFERASE"/>
    <property type="match status" value="1"/>
</dbReference>
<dbReference type="AlphaFoldDB" id="A0A0F9N4X8"/>
<comment type="caution">
    <text evidence="2">The sequence shown here is derived from an EMBL/GenBank/DDBJ whole genome shotgun (WGS) entry which is preliminary data.</text>
</comment>
<dbReference type="Gene3D" id="3.40.630.30">
    <property type="match status" value="1"/>
</dbReference>
<reference evidence="2" key="1">
    <citation type="journal article" date="2015" name="Nature">
        <title>Complex archaea that bridge the gap between prokaryotes and eukaryotes.</title>
        <authorList>
            <person name="Spang A."/>
            <person name="Saw J.H."/>
            <person name="Jorgensen S.L."/>
            <person name="Zaremba-Niedzwiedzka K."/>
            <person name="Martijn J."/>
            <person name="Lind A.E."/>
            <person name="van Eijk R."/>
            <person name="Schleper C."/>
            <person name="Guy L."/>
            <person name="Ettema T.J."/>
        </authorList>
    </citation>
    <scope>NUCLEOTIDE SEQUENCE</scope>
</reference>
<dbReference type="InterPro" id="IPR000182">
    <property type="entry name" value="GNAT_dom"/>
</dbReference>
<dbReference type="GO" id="GO:1990189">
    <property type="term" value="F:protein N-terminal-serine acetyltransferase activity"/>
    <property type="evidence" value="ECO:0007669"/>
    <property type="project" value="TreeGrafter"/>
</dbReference>
<dbReference type="EMBL" id="LAZR01003966">
    <property type="protein sequence ID" value="KKN13039.1"/>
    <property type="molecule type" value="Genomic_DNA"/>
</dbReference>
<dbReference type="PANTHER" id="PTHR43441:SF11">
    <property type="entry name" value="RIBOSOMAL-PROTEIN-SERINE ACETYLTRANSFERASE"/>
    <property type="match status" value="1"/>
</dbReference>
<dbReference type="GO" id="GO:0005737">
    <property type="term" value="C:cytoplasm"/>
    <property type="evidence" value="ECO:0007669"/>
    <property type="project" value="TreeGrafter"/>
</dbReference>
<dbReference type="InterPro" id="IPR016181">
    <property type="entry name" value="Acyl_CoA_acyltransferase"/>
</dbReference>
<evidence type="ECO:0000259" key="1">
    <source>
        <dbReference type="PROSITE" id="PS51186"/>
    </source>
</evidence>
<evidence type="ECO:0000313" key="2">
    <source>
        <dbReference type="EMBL" id="KKN13039.1"/>
    </source>
</evidence>
<proteinExistence type="predicted"/>
<dbReference type="InterPro" id="IPR051908">
    <property type="entry name" value="Ribosomal_N-acetyltransferase"/>
</dbReference>
<gene>
    <name evidence="2" type="ORF">LCGC14_1010360</name>
</gene>
<name>A0A0F9N4X8_9ZZZZ</name>
<dbReference type="GO" id="GO:0008999">
    <property type="term" value="F:protein-N-terminal-alanine acetyltransferase activity"/>
    <property type="evidence" value="ECO:0007669"/>
    <property type="project" value="TreeGrafter"/>
</dbReference>
<protein>
    <recommendedName>
        <fullName evidence="1">N-acetyltransferase domain-containing protein</fullName>
    </recommendedName>
</protein>
<organism evidence="2">
    <name type="scientific">marine sediment metagenome</name>
    <dbReference type="NCBI Taxonomy" id="412755"/>
    <lineage>
        <taxon>unclassified sequences</taxon>
        <taxon>metagenomes</taxon>
        <taxon>ecological metagenomes</taxon>
    </lineage>
</organism>